<organism evidence="3 4">
    <name type="scientific">Allopontixanthobacter sediminis</name>
    <dbReference type="NCBI Taxonomy" id="1689985"/>
    <lineage>
        <taxon>Bacteria</taxon>
        <taxon>Pseudomonadati</taxon>
        <taxon>Pseudomonadota</taxon>
        <taxon>Alphaproteobacteria</taxon>
        <taxon>Sphingomonadales</taxon>
        <taxon>Erythrobacteraceae</taxon>
        <taxon>Allopontixanthobacter</taxon>
    </lineage>
</organism>
<feature type="transmembrane region" description="Helical" evidence="1">
    <location>
        <begin position="343"/>
        <end position="361"/>
    </location>
</feature>
<keyword evidence="4" id="KW-1185">Reference proteome</keyword>
<feature type="transmembrane region" description="Helical" evidence="1">
    <location>
        <begin position="367"/>
        <end position="385"/>
    </location>
</feature>
<feature type="transmembrane region" description="Helical" evidence="1">
    <location>
        <begin position="12"/>
        <end position="35"/>
    </location>
</feature>
<sequence length="475" mass="51353">MVAVGYSMRDETFGLLAALGLGVFIAAAGAGFAYLHWRRLTYTVGETDIRVESGILSRAARSVPFERIQDVSLEQSLLPRLFGLVQVRFETGAGGKDELSLQYLSEEEGERLRDVVRARKDGAGAETRAEASANADTATPVEEPAKVLFAMGPRRLLTFGMFEFSLAVVAVIGGALQTFGDFLPFDIWELEGWQKLFAGPFGQLENLGPSARILGAILGLASLLVVGVATGLVRTVLRDWGFLLERTAKGFRRRRGLLTRTDVVMPVHRVQAVRIGTGLVRGRLGWHGLSFVSMAQDSGSSNHVVAPFGQMDELRPIIAEAGFEPPSEDLAWQRGAANARIDSAVASAFLLAPVAVVTIALDRPWLALVPLAAAVFLGLRQVYLWRFERHALSPSQLFIGSGWLVPKLSIASRAKLQSVEISQHILGRKRGYATLHLGLAGGTMAVSGIAPDLAEELRRAVLTSIARTDFSELGQ</sequence>
<dbReference type="Pfam" id="PF03703">
    <property type="entry name" value="bPH_2"/>
    <property type="match status" value="2"/>
</dbReference>
<keyword evidence="1" id="KW-1133">Transmembrane helix</keyword>
<feature type="domain" description="YdbS-like PH" evidence="2">
    <location>
        <begin position="37"/>
        <end position="114"/>
    </location>
</feature>
<keyword evidence="1" id="KW-0472">Membrane</keyword>
<gene>
    <name evidence="3" type="ORF">GRI65_07805</name>
</gene>
<evidence type="ECO:0000313" key="3">
    <source>
        <dbReference type="EMBL" id="MXP44357.1"/>
    </source>
</evidence>
<evidence type="ECO:0000259" key="2">
    <source>
        <dbReference type="Pfam" id="PF03703"/>
    </source>
</evidence>
<accession>A0A845B4K9</accession>
<dbReference type="PANTHER" id="PTHR34473">
    <property type="entry name" value="UPF0699 TRANSMEMBRANE PROTEIN YDBS"/>
    <property type="match status" value="1"/>
</dbReference>
<dbReference type="AlphaFoldDB" id="A0A845B4K9"/>
<protein>
    <submittedName>
        <fullName evidence="3">PH domain-containing protein</fullName>
    </submittedName>
</protein>
<dbReference type="PIRSF" id="PIRSF026631">
    <property type="entry name" value="UCP026631"/>
    <property type="match status" value="1"/>
</dbReference>
<evidence type="ECO:0000256" key="1">
    <source>
        <dbReference type="SAM" id="Phobius"/>
    </source>
</evidence>
<comment type="caution">
    <text evidence="3">The sequence shown here is derived from an EMBL/GenBank/DDBJ whole genome shotgun (WGS) entry which is preliminary data.</text>
</comment>
<feature type="domain" description="YdbS-like PH" evidence="2">
    <location>
        <begin position="389"/>
        <end position="459"/>
    </location>
</feature>
<feature type="transmembrane region" description="Helical" evidence="1">
    <location>
        <begin position="156"/>
        <end position="176"/>
    </location>
</feature>
<keyword evidence="1" id="KW-0812">Transmembrane</keyword>
<proteinExistence type="predicted"/>
<feature type="transmembrane region" description="Helical" evidence="1">
    <location>
        <begin position="213"/>
        <end position="237"/>
    </location>
</feature>
<dbReference type="EMBL" id="WTYL01000002">
    <property type="protein sequence ID" value="MXP44357.1"/>
    <property type="molecule type" value="Genomic_DNA"/>
</dbReference>
<reference evidence="3 4" key="1">
    <citation type="submission" date="2019-12" db="EMBL/GenBank/DDBJ databases">
        <title>Genomic-based taxomic classification of the family Erythrobacteraceae.</title>
        <authorList>
            <person name="Xu L."/>
        </authorList>
    </citation>
    <scope>NUCLEOTIDE SEQUENCE [LARGE SCALE GENOMIC DNA]</scope>
    <source>
        <strain evidence="3 4">KCTC 42453</strain>
    </source>
</reference>
<dbReference type="PANTHER" id="PTHR34473:SF2">
    <property type="entry name" value="UPF0699 TRANSMEMBRANE PROTEIN YDBT"/>
    <property type="match status" value="1"/>
</dbReference>
<dbReference type="OrthoDB" id="8481729at2"/>
<dbReference type="Proteomes" id="UP000431922">
    <property type="component" value="Unassembled WGS sequence"/>
</dbReference>
<dbReference type="InterPro" id="IPR005182">
    <property type="entry name" value="YdbS-like_PH"/>
</dbReference>
<evidence type="ECO:0000313" key="4">
    <source>
        <dbReference type="Proteomes" id="UP000431922"/>
    </source>
</evidence>
<name>A0A845B4K9_9SPHN</name>
<dbReference type="InterPro" id="IPR014529">
    <property type="entry name" value="UCP026631"/>
</dbReference>